<gene>
    <name evidence="1" type="ORF">KUCAC02_001649</name>
</gene>
<comment type="caution">
    <text evidence="1">The sequence shown here is derived from an EMBL/GenBank/DDBJ whole genome shotgun (WGS) entry which is preliminary data.</text>
</comment>
<dbReference type="EMBL" id="CM043787">
    <property type="protein sequence ID" value="KAI4829993.1"/>
    <property type="molecule type" value="Genomic_DNA"/>
</dbReference>
<reference evidence="1" key="1">
    <citation type="submission" date="2022-05" db="EMBL/GenBank/DDBJ databases">
        <title>Chromosome-level genome of Chaenocephalus aceratus.</title>
        <authorList>
            <person name="Park H."/>
        </authorList>
    </citation>
    <scope>NUCLEOTIDE SEQUENCE</scope>
    <source>
        <strain evidence="1">KU_202001</strain>
    </source>
</reference>
<proteinExistence type="predicted"/>
<dbReference type="Proteomes" id="UP001057452">
    <property type="component" value="Chromosome 3"/>
</dbReference>
<name>A0ACB9XSL2_CHAAC</name>
<evidence type="ECO:0000313" key="1">
    <source>
        <dbReference type="EMBL" id="KAI4829993.1"/>
    </source>
</evidence>
<evidence type="ECO:0000313" key="2">
    <source>
        <dbReference type="Proteomes" id="UP001057452"/>
    </source>
</evidence>
<accession>A0ACB9XSL2</accession>
<sequence>MLVLLLLAAAGFSLESPTATIDPSSWSGSESPAEDMERMSDSADKPMDNEAEGVWSPDIEQSFHEALAIYPPCGRRKIILSDEGKMYASQLLLPPSANRIMNRDNPPELGRRLSDPAQTPPVGTKWHLVCRDAKDELDIMSRPGLPPMAQHCAPVGLVSPGRACSETERADQIPPCWADNEEF</sequence>
<organism evidence="1 2">
    <name type="scientific">Chaenocephalus aceratus</name>
    <name type="common">Blackfin icefish</name>
    <name type="synonym">Chaenichthys aceratus</name>
    <dbReference type="NCBI Taxonomy" id="36190"/>
    <lineage>
        <taxon>Eukaryota</taxon>
        <taxon>Metazoa</taxon>
        <taxon>Chordata</taxon>
        <taxon>Craniata</taxon>
        <taxon>Vertebrata</taxon>
        <taxon>Euteleostomi</taxon>
        <taxon>Actinopterygii</taxon>
        <taxon>Neopterygii</taxon>
        <taxon>Teleostei</taxon>
        <taxon>Neoteleostei</taxon>
        <taxon>Acanthomorphata</taxon>
        <taxon>Eupercaria</taxon>
        <taxon>Perciformes</taxon>
        <taxon>Notothenioidei</taxon>
        <taxon>Channichthyidae</taxon>
        <taxon>Chaenocephalus</taxon>
    </lineage>
</organism>
<keyword evidence="2" id="KW-1185">Reference proteome</keyword>
<protein>
    <submittedName>
        <fullName evidence="1">Uncharacterized protein</fullName>
    </submittedName>
</protein>